<evidence type="ECO:0000256" key="1">
    <source>
        <dbReference type="SAM" id="Phobius"/>
    </source>
</evidence>
<dbReference type="PANTHER" id="PTHR42903">
    <property type="entry name" value="INNER MEMBRANE PROTEIN YCCF"/>
    <property type="match status" value="1"/>
</dbReference>
<dbReference type="NCBIfam" id="NF008740">
    <property type="entry name" value="PRK11770.1-2"/>
    <property type="match status" value="1"/>
</dbReference>
<dbReference type="InterPro" id="IPR005185">
    <property type="entry name" value="YccF"/>
</dbReference>
<keyword evidence="1" id="KW-0472">Membrane</keyword>
<dbReference type="InterPro" id="IPR052937">
    <property type="entry name" value="Inner_membrane_protein"/>
</dbReference>
<comment type="caution">
    <text evidence="3">The sequence shown here is derived from an EMBL/GenBank/DDBJ whole genome shotgun (WGS) entry which is preliminary data.</text>
</comment>
<feature type="domain" description="Inner membrane component" evidence="2">
    <location>
        <begin position="67"/>
        <end position="116"/>
    </location>
</feature>
<dbReference type="GO" id="GO:0005886">
    <property type="term" value="C:plasma membrane"/>
    <property type="evidence" value="ECO:0007669"/>
    <property type="project" value="TreeGrafter"/>
</dbReference>
<dbReference type="EMBL" id="VSSQ01050193">
    <property type="protein sequence ID" value="MPN04270.1"/>
    <property type="molecule type" value="Genomic_DNA"/>
</dbReference>
<dbReference type="Pfam" id="PF03733">
    <property type="entry name" value="YccF"/>
    <property type="match status" value="2"/>
</dbReference>
<feature type="domain" description="Inner membrane component" evidence="2">
    <location>
        <begin position="4"/>
        <end position="54"/>
    </location>
</feature>
<dbReference type="PANTHER" id="PTHR42903:SF1">
    <property type="entry name" value="INNER MEMBRANE PROTEIN YCCF"/>
    <property type="match status" value="1"/>
</dbReference>
<name>A0A645ES89_9ZZZZ</name>
<feature type="transmembrane region" description="Helical" evidence="1">
    <location>
        <begin position="6"/>
        <end position="39"/>
    </location>
</feature>
<feature type="transmembrane region" description="Helical" evidence="1">
    <location>
        <begin position="84"/>
        <end position="102"/>
    </location>
</feature>
<protein>
    <submittedName>
        <fullName evidence="3">Inner membrane protein YccF</fullName>
    </submittedName>
</protein>
<proteinExistence type="predicted"/>
<gene>
    <name evidence="3" type="primary">yccF_7</name>
    <name evidence="3" type="ORF">SDC9_151506</name>
</gene>
<dbReference type="AlphaFoldDB" id="A0A645ES89"/>
<dbReference type="PIRSF" id="PIRSF028777">
    <property type="entry name" value="UCP028777"/>
    <property type="match status" value="1"/>
</dbReference>
<dbReference type="InterPro" id="IPR031308">
    <property type="entry name" value="UCP028777"/>
</dbReference>
<accession>A0A645ES89</accession>
<evidence type="ECO:0000313" key="3">
    <source>
        <dbReference type="EMBL" id="MPN04270.1"/>
    </source>
</evidence>
<organism evidence="3">
    <name type="scientific">bioreactor metagenome</name>
    <dbReference type="NCBI Taxonomy" id="1076179"/>
    <lineage>
        <taxon>unclassified sequences</taxon>
        <taxon>metagenomes</taxon>
        <taxon>ecological metagenomes</taxon>
    </lineage>
</organism>
<keyword evidence="1" id="KW-1133">Transmembrane helix</keyword>
<feature type="transmembrane region" description="Helical" evidence="1">
    <location>
        <begin position="60"/>
        <end position="78"/>
    </location>
</feature>
<keyword evidence="1" id="KW-0812">Transmembrane</keyword>
<evidence type="ECO:0000259" key="2">
    <source>
        <dbReference type="Pfam" id="PF03733"/>
    </source>
</evidence>
<reference evidence="3" key="1">
    <citation type="submission" date="2019-08" db="EMBL/GenBank/DDBJ databases">
        <authorList>
            <person name="Kucharzyk K."/>
            <person name="Murdoch R.W."/>
            <person name="Higgins S."/>
            <person name="Loffler F."/>
        </authorList>
    </citation>
    <scope>NUCLEOTIDE SEQUENCE</scope>
</reference>
<sequence>MNFIGNVIWLILGGIIGAILWAVGGLLLCITIIGIPFGLQCFKIAGFVLWPFGREIEPGHFGVGGLILNIIWIIVWGWELAVTHLFIGAVFCITIIGIPFGLQHFKFALLGLIPFGAKII</sequence>